<dbReference type="OrthoDB" id="6426371at2759"/>
<dbReference type="AlphaFoldDB" id="A0A4Y2JLZ6"/>
<dbReference type="EMBL" id="BGPR01003609">
    <property type="protein sequence ID" value="GBM90322.1"/>
    <property type="molecule type" value="Genomic_DNA"/>
</dbReference>
<organism evidence="1 2">
    <name type="scientific">Araneus ventricosus</name>
    <name type="common">Orbweaver spider</name>
    <name type="synonym">Epeira ventricosa</name>
    <dbReference type="NCBI Taxonomy" id="182803"/>
    <lineage>
        <taxon>Eukaryota</taxon>
        <taxon>Metazoa</taxon>
        <taxon>Ecdysozoa</taxon>
        <taxon>Arthropoda</taxon>
        <taxon>Chelicerata</taxon>
        <taxon>Arachnida</taxon>
        <taxon>Araneae</taxon>
        <taxon>Araneomorphae</taxon>
        <taxon>Entelegynae</taxon>
        <taxon>Araneoidea</taxon>
        <taxon>Araneidae</taxon>
        <taxon>Araneus</taxon>
    </lineage>
</organism>
<proteinExistence type="predicted"/>
<keyword evidence="2" id="KW-1185">Reference proteome</keyword>
<reference evidence="1 2" key="1">
    <citation type="journal article" date="2019" name="Sci. Rep.">
        <title>Orb-weaving spider Araneus ventricosus genome elucidates the spidroin gene catalogue.</title>
        <authorList>
            <person name="Kono N."/>
            <person name="Nakamura H."/>
            <person name="Ohtoshi R."/>
            <person name="Moran D.A.P."/>
            <person name="Shinohara A."/>
            <person name="Yoshida Y."/>
            <person name="Fujiwara M."/>
            <person name="Mori M."/>
            <person name="Tomita M."/>
            <person name="Arakawa K."/>
        </authorList>
    </citation>
    <scope>NUCLEOTIDE SEQUENCE [LARGE SCALE GENOMIC DNA]</scope>
</reference>
<protein>
    <submittedName>
        <fullName evidence="1">Uncharacterized protein</fullName>
    </submittedName>
</protein>
<evidence type="ECO:0000313" key="1">
    <source>
        <dbReference type="EMBL" id="GBM90322.1"/>
    </source>
</evidence>
<sequence length="105" mass="12259">MASAVLSFEEFQLSPGRFVVIEMAVCPGSEDTFCGRWLFKSPHLFENLDRKKQNTYSWNTKFLHHIEWNDGELLKDAFQCVLTVIFERTTGQNDLIFHLSIREAM</sequence>
<dbReference type="Proteomes" id="UP000499080">
    <property type="component" value="Unassembled WGS sequence"/>
</dbReference>
<name>A0A4Y2JLZ6_ARAVE</name>
<evidence type="ECO:0000313" key="2">
    <source>
        <dbReference type="Proteomes" id="UP000499080"/>
    </source>
</evidence>
<comment type="caution">
    <text evidence="1">The sequence shown here is derived from an EMBL/GenBank/DDBJ whole genome shotgun (WGS) entry which is preliminary data.</text>
</comment>
<accession>A0A4Y2JLZ6</accession>
<gene>
    <name evidence="1" type="ORF">AVEN_116312_1</name>
</gene>